<evidence type="ECO:0000313" key="1">
    <source>
        <dbReference type="EMBL" id="KAI4379258.1"/>
    </source>
</evidence>
<organism evidence="1 2">
    <name type="scientific">Melastoma candidum</name>
    <dbReference type="NCBI Taxonomy" id="119954"/>
    <lineage>
        <taxon>Eukaryota</taxon>
        <taxon>Viridiplantae</taxon>
        <taxon>Streptophyta</taxon>
        <taxon>Embryophyta</taxon>
        <taxon>Tracheophyta</taxon>
        <taxon>Spermatophyta</taxon>
        <taxon>Magnoliopsida</taxon>
        <taxon>eudicotyledons</taxon>
        <taxon>Gunneridae</taxon>
        <taxon>Pentapetalae</taxon>
        <taxon>rosids</taxon>
        <taxon>malvids</taxon>
        <taxon>Myrtales</taxon>
        <taxon>Melastomataceae</taxon>
        <taxon>Melastomatoideae</taxon>
        <taxon>Melastomateae</taxon>
        <taxon>Melastoma</taxon>
    </lineage>
</organism>
<comment type="caution">
    <text evidence="1">The sequence shown here is derived from an EMBL/GenBank/DDBJ whole genome shotgun (WGS) entry which is preliminary data.</text>
</comment>
<protein>
    <submittedName>
        <fullName evidence="1">Uncharacterized protein</fullName>
    </submittedName>
</protein>
<dbReference type="Proteomes" id="UP001057402">
    <property type="component" value="Chromosome 3"/>
</dbReference>
<name>A0ACB9RJV6_9MYRT</name>
<accession>A0ACB9RJV6</accession>
<proteinExistence type="predicted"/>
<reference evidence="2" key="1">
    <citation type="journal article" date="2023" name="Front. Plant Sci.">
        <title>Chromosomal-level genome assembly of Melastoma candidum provides insights into trichome evolution.</title>
        <authorList>
            <person name="Zhong Y."/>
            <person name="Wu W."/>
            <person name="Sun C."/>
            <person name="Zou P."/>
            <person name="Liu Y."/>
            <person name="Dai S."/>
            <person name="Zhou R."/>
        </authorList>
    </citation>
    <scope>NUCLEOTIDE SEQUENCE [LARGE SCALE GENOMIC DNA]</scope>
</reference>
<gene>
    <name evidence="1" type="ORF">MLD38_005579</name>
</gene>
<dbReference type="EMBL" id="CM042882">
    <property type="protein sequence ID" value="KAI4379258.1"/>
    <property type="molecule type" value="Genomic_DNA"/>
</dbReference>
<evidence type="ECO:0000313" key="2">
    <source>
        <dbReference type="Proteomes" id="UP001057402"/>
    </source>
</evidence>
<keyword evidence="2" id="KW-1185">Reference proteome</keyword>
<sequence>MLGFLNLLSFLLNATSCSWDGSWTVNWNETCILRPSAHPIWFAIKFRLLKVLHRSCLSVHSFYLTTKKHRRWEPVGDEESPEEQKADVPELDSPSDLPRRPASVPGFQTLAEAFPTTADSSDDSS</sequence>